<evidence type="ECO:0000313" key="3">
    <source>
        <dbReference type="Proteomes" id="UP000814243"/>
    </source>
</evidence>
<gene>
    <name evidence="2" type="ORF">HF086_003787</name>
</gene>
<dbReference type="EMBL" id="JACEFF010000093">
    <property type="protein sequence ID" value="KAH9644288.1"/>
    <property type="molecule type" value="Genomic_DNA"/>
</dbReference>
<comment type="caution">
    <text evidence="2">The sequence shown here is derived from an EMBL/GenBank/DDBJ whole genome shotgun (WGS) entry which is preliminary data.</text>
</comment>
<feature type="compositionally biased region" description="Polar residues" evidence="1">
    <location>
        <begin position="100"/>
        <end position="115"/>
    </location>
</feature>
<accession>A0A922MWJ8</accession>
<evidence type="ECO:0000256" key="1">
    <source>
        <dbReference type="SAM" id="MobiDB-lite"/>
    </source>
</evidence>
<dbReference type="Proteomes" id="UP000814243">
    <property type="component" value="Unassembled WGS sequence"/>
</dbReference>
<proteinExistence type="predicted"/>
<evidence type="ECO:0000313" key="2">
    <source>
        <dbReference type="EMBL" id="KAH9644288.1"/>
    </source>
</evidence>
<name>A0A922MWJ8_SPOEX</name>
<sequence>MKILPHGRYELQLLAGPYGKSTQAAAEFMIPWRGEWTPEVCAAYFDGELLGYPKAGCKLSLGADTEDDDPGATQPDEAVEHGRGLPPPALAARLPVDDGQQPSTSGIQRHTSASATPAAEVYQEQEPAAESGPGLSMPLLD</sequence>
<organism evidence="2 3">
    <name type="scientific">Spodoptera exigua</name>
    <name type="common">Beet armyworm</name>
    <name type="synonym">Noctua fulgens</name>
    <dbReference type="NCBI Taxonomy" id="7107"/>
    <lineage>
        <taxon>Eukaryota</taxon>
        <taxon>Metazoa</taxon>
        <taxon>Ecdysozoa</taxon>
        <taxon>Arthropoda</taxon>
        <taxon>Hexapoda</taxon>
        <taxon>Insecta</taxon>
        <taxon>Pterygota</taxon>
        <taxon>Neoptera</taxon>
        <taxon>Endopterygota</taxon>
        <taxon>Lepidoptera</taxon>
        <taxon>Glossata</taxon>
        <taxon>Ditrysia</taxon>
        <taxon>Noctuoidea</taxon>
        <taxon>Noctuidae</taxon>
        <taxon>Amphipyrinae</taxon>
        <taxon>Spodoptera</taxon>
    </lineage>
</organism>
<dbReference type="AlphaFoldDB" id="A0A922MWJ8"/>
<reference evidence="2" key="1">
    <citation type="journal article" date="2021" name="G3 (Bethesda)">
        <title>Genome and transcriptome analysis of the beet armyworm Spodoptera exigua reveals targets for pest control. .</title>
        <authorList>
            <person name="Simon S."/>
            <person name="Breeschoten T."/>
            <person name="Jansen H.J."/>
            <person name="Dirks R.P."/>
            <person name="Schranz M.E."/>
            <person name="Ros V.I.D."/>
        </authorList>
    </citation>
    <scope>NUCLEOTIDE SEQUENCE</scope>
    <source>
        <strain evidence="2">TB_SE_WUR_2020</strain>
    </source>
</reference>
<feature type="region of interest" description="Disordered" evidence="1">
    <location>
        <begin position="61"/>
        <end position="141"/>
    </location>
</feature>
<protein>
    <submittedName>
        <fullName evidence="2">Uncharacterized protein</fullName>
    </submittedName>
</protein>